<dbReference type="EC" id="3.1.1.-" evidence="3"/>
<dbReference type="EMBL" id="SDEE01000247">
    <property type="protein sequence ID" value="RXW18700.1"/>
    <property type="molecule type" value="Genomic_DNA"/>
</dbReference>
<dbReference type="Gene3D" id="3.40.50.1820">
    <property type="entry name" value="alpha/beta hydrolase"/>
    <property type="match status" value="1"/>
</dbReference>
<dbReference type="SUPFAM" id="SSF53474">
    <property type="entry name" value="alpha/beta-Hydrolases"/>
    <property type="match status" value="1"/>
</dbReference>
<evidence type="ECO:0000313" key="6">
    <source>
        <dbReference type="Proteomes" id="UP000290288"/>
    </source>
</evidence>
<proteinExistence type="inferred from homology"/>
<name>A0A4Q2DFV3_9AGAR</name>
<evidence type="ECO:0000256" key="3">
    <source>
        <dbReference type="RuleBase" id="RU361235"/>
    </source>
</evidence>
<feature type="chain" id="PRO_5021039580" description="Carboxylic ester hydrolase" evidence="3">
    <location>
        <begin position="21"/>
        <end position="512"/>
    </location>
</feature>
<keyword evidence="6" id="KW-1185">Reference proteome</keyword>
<evidence type="ECO:0000256" key="2">
    <source>
        <dbReference type="ARBA" id="ARBA00022801"/>
    </source>
</evidence>
<dbReference type="InterPro" id="IPR019826">
    <property type="entry name" value="Carboxylesterase_B_AS"/>
</dbReference>
<comment type="caution">
    <text evidence="5">The sequence shown here is derived from an EMBL/GenBank/DDBJ whole genome shotgun (WGS) entry which is preliminary data.</text>
</comment>
<dbReference type="GO" id="GO:0052689">
    <property type="term" value="F:carboxylic ester hydrolase activity"/>
    <property type="evidence" value="ECO:0007669"/>
    <property type="project" value="TreeGrafter"/>
</dbReference>
<protein>
    <recommendedName>
        <fullName evidence="3">Carboxylic ester hydrolase</fullName>
        <ecNumber evidence="3">3.1.1.-</ecNumber>
    </recommendedName>
</protein>
<evidence type="ECO:0000313" key="5">
    <source>
        <dbReference type="EMBL" id="RXW18700.1"/>
    </source>
</evidence>
<feature type="signal peptide" evidence="3">
    <location>
        <begin position="1"/>
        <end position="20"/>
    </location>
</feature>
<dbReference type="InterPro" id="IPR050654">
    <property type="entry name" value="AChE-related_enzymes"/>
</dbReference>
<accession>A0A4Q2DFV3</accession>
<dbReference type="PANTHER" id="PTHR43918">
    <property type="entry name" value="ACETYLCHOLINESTERASE"/>
    <property type="match status" value="1"/>
</dbReference>
<dbReference type="PANTHER" id="PTHR43918:SF4">
    <property type="entry name" value="CARBOXYLIC ESTER HYDROLASE"/>
    <property type="match status" value="1"/>
</dbReference>
<dbReference type="InterPro" id="IPR002018">
    <property type="entry name" value="CarbesteraseB"/>
</dbReference>
<reference evidence="5 6" key="1">
    <citation type="submission" date="2019-01" db="EMBL/GenBank/DDBJ databases">
        <title>Draft genome sequence of Psathyrella aberdarensis IHI B618.</title>
        <authorList>
            <person name="Buettner E."/>
            <person name="Kellner H."/>
        </authorList>
    </citation>
    <scope>NUCLEOTIDE SEQUENCE [LARGE SCALE GENOMIC DNA]</scope>
    <source>
        <strain evidence="5 6">IHI B618</strain>
    </source>
</reference>
<sequence length="512" mass="54863">MHTVPALVFALLSSVSFAAGSLTVNTAQGSVVGTQALPRVRQWLGIPFATAARWTAPSLPATRTSPFNANAYGPSCYQLTTLTTEYYLEFAHQDETLTESENCLSLNIWAPSTFRPQNTAVLIWIYGGGFQFGASDLKVYDGRNFVRDNDDLIIVTFNYRINMFGQPNAPQLVSATNSQNFGLLDIKAAIDWVKNNIAGFGGDPNRISIFGHSAGATAADIYAQTYPTDTTVKGMILQSGNIASLSDLGSPTLDPAPWHTVAQAVGCGNSATPAQFTCMQGKSAATLIQAARNANIIFFKLVTDNIIIHSDWANRMATGNFLKVPTVVGTVQHEADPLTVGGSLATRGNAPPFITTARADILSQVGGTCGASRSSKGRYDNGVTTWRYQYQAVWPGINTRQDLRAFHGAELPIVFGTFASVQTNPGPTVYEVAFSLYVKNAWAEFAKNPSAGLTGVGWPTYNPSANTLVQLGNVENLTGHSLASPSLLDATCPYATDLFNILTQYNTILSNI</sequence>
<dbReference type="STRING" id="2316362.A0A4Q2DFV3"/>
<organism evidence="5 6">
    <name type="scientific">Candolleomyces aberdarensis</name>
    <dbReference type="NCBI Taxonomy" id="2316362"/>
    <lineage>
        <taxon>Eukaryota</taxon>
        <taxon>Fungi</taxon>
        <taxon>Dikarya</taxon>
        <taxon>Basidiomycota</taxon>
        <taxon>Agaricomycotina</taxon>
        <taxon>Agaricomycetes</taxon>
        <taxon>Agaricomycetidae</taxon>
        <taxon>Agaricales</taxon>
        <taxon>Agaricineae</taxon>
        <taxon>Psathyrellaceae</taxon>
        <taxon>Candolleomyces</taxon>
    </lineage>
</organism>
<comment type="similarity">
    <text evidence="1 3">Belongs to the type-B carboxylesterase/lipase family.</text>
</comment>
<keyword evidence="3" id="KW-0732">Signal</keyword>
<dbReference type="PROSITE" id="PS00122">
    <property type="entry name" value="CARBOXYLESTERASE_B_1"/>
    <property type="match status" value="1"/>
</dbReference>
<dbReference type="Pfam" id="PF00135">
    <property type="entry name" value="COesterase"/>
    <property type="match status" value="1"/>
</dbReference>
<dbReference type="AlphaFoldDB" id="A0A4Q2DFV3"/>
<dbReference type="OrthoDB" id="408631at2759"/>
<dbReference type="InterPro" id="IPR029058">
    <property type="entry name" value="AB_hydrolase_fold"/>
</dbReference>
<keyword evidence="2 3" id="KW-0378">Hydrolase</keyword>
<dbReference type="Proteomes" id="UP000290288">
    <property type="component" value="Unassembled WGS sequence"/>
</dbReference>
<gene>
    <name evidence="5" type="ORF">EST38_g7156</name>
</gene>
<feature type="domain" description="Carboxylesterase type B" evidence="4">
    <location>
        <begin position="22"/>
        <end position="336"/>
    </location>
</feature>
<evidence type="ECO:0000259" key="4">
    <source>
        <dbReference type="Pfam" id="PF00135"/>
    </source>
</evidence>
<evidence type="ECO:0000256" key="1">
    <source>
        <dbReference type="ARBA" id="ARBA00005964"/>
    </source>
</evidence>